<dbReference type="PANTHER" id="PTHR42085:SF1">
    <property type="entry name" value="F-BOX DOMAIN-CONTAINING PROTEIN"/>
    <property type="match status" value="1"/>
</dbReference>
<dbReference type="InterPro" id="IPR038883">
    <property type="entry name" value="AN11006-like"/>
</dbReference>
<dbReference type="Proteomes" id="UP000799772">
    <property type="component" value="Unassembled WGS sequence"/>
</dbReference>
<comment type="caution">
    <text evidence="3">The sequence shown here is derived from an EMBL/GenBank/DDBJ whole genome shotgun (WGS) entry which is preliminary data.</text>
</comment>
<sequence length="422" mass="48380">MAACTPGNDWGTDGRIFFFPPDFDLKPMGIFENTVKFVTDLHFAVLRVTNAAGPYVFRNGLPNQSYPPADAIKPQPVESAASDHQIPYSPLPNVVTLEPFESHKGEQRKNATSFLDLPQELRDMVYENCFQIAGVICVRDQHQDAIIGLGPMVLPNFRFETYVPPSMRNVRCGHDGDELSTLSDMEMWDRSGGPNDYTTRQKLRGHGVDHSFIDLLSVCRQVHFEAAQIFYGHVFEFSQSSGCFKPLQSVSIASLSGLYAPMVKNLRFQFTWTDLRTTRNTWPKFCAEGFPQMLQVFPNLKTLTIVLPKHPQVTYPWEREKSESEDEEEEEDESDTDSQLIVTRGVRKIYDRKTILEPEDFQQRLAVWFTSTFWTGNAEVSDKIHFEIEDTSIDRVLVKRAWAKFKEWQTQIWQKASAPSTR</sequence>
<feature type="region of interest" description="Disordered" evidence="1">
    <location>
        <begin position="317"/>
        <end position="338"/>
    </location>
</feature>
<proteinExistence type="predicted"/>
<dbReference type="InterPro" id="IPR056632">
    <property type="entry name" value="DUF7730"/>
</dbReference>
<feature type="compositionally biased region" description="Acidic residues" evidence="1">
    <location>
        <begin position="323"/>
        <end position="336"/>
    </location>
</feature>
<dbReference type="EMBL" id="ML978137">
    <property type="protein sequence ID" value="KAF2093654.1"/>
    <property type="molecule type" value="Genomic_DNA"/>
</dbReference>
<keyword evidence="4" id="KW-1185">Reference proteome</keyword>
<dbReference type="PANTHER" id="PTHR42085">
    <property type="entry name" value="F-BOX DOMAIN-CONTAINING PROTEIN"/>
    <property type="match status" value="1"/>
</dbReference>
<dbReference type="OrthoDB" id="5272396at2759"/>
<dbReference type="Pfam" id="PF24864">
    <property type="entry name" value="DUF7730"/>
    <property type="match status" value="1"/>
</dbReference>
<feature type="domain" description="DUF7730" evidence="2">
    <location>
        <begin position="109"/>
        <end position="309"/>
    </location>
</feature>
<dbReference type="AlphaFoldDB" id="A0A9P4M5A7"/>
<protein>
    <recommendedName>
        <fullName evidence="2">DUF7730 domain-containing protein</fullName>
    </recommendedName>
</protein>
<evidence type="ECO:0000259" key="2">
    <source>
        <dbReference type="Pfam" id="PF24864"/>
    </source>
</evidence>
<evidence type="ECO:0000256" key="1">
    <source>
        <dbReference type="SAM" id="MobiDB-lite"/>
    </source>
</evidence>
<reference evidence="3" key="1">
    <citation type="journal article" date="2020" name="Stud. Mycol.">
        <title>101 Dothideomycetes genomes: a test case for predicting lifestyles and emergence of pathogens.</title>
        <authorList>
            <person name="Haridas S."/>
            <person name="Albert R."/>
            <person name="Binder M."/>
            <person name="Bloem J."/>
            <person name="Labutti K."/>
            <person name="Salamov A."/>
            <person name="Andreopoulos B."/>
            <person name="Baker S."/>
            <person name="Barry K."/>
            <person name="Bills G."/>
            <person name="Bluhm B."/>
            <person name="Cannon C."/>
            <person name="Castanera R."/>
            <person name="Culley D."/>
            <person name="Daum C."/>
            <person name="Ezra D."/>
            <person name="Gonzalez J."/>
            <person name="Henrissat B."/>
            <person name="Kuo A."/>
            <person name="Liang C."/>
            <person name="Lipzen A."/>
            <person name="Lutzoni F."/>
            <person name="Magnuson J."/>
            <person name="Mondo S."/>
            <person name="Nolan M."/>
            <person name="Ohm R."/>
            <person name="Pangilinan J."/>
            <person name="Park H.-J."/>
            <person name="Ramirez L."/>
            <person name="Alfaro M."/>
            <person name="Sun H."/>
            <person name="Tritt A."/>
            <person name="Yoshinaga Y."/>
            <person name="Zwiers L.-H."/>
            <person name="Turgeon B."/>
            <person name="Goodwin S."/>
            <person name="Spatafora J."/>
            <person name="Crous P."/>
            <person name="Grigoriev I."/>
        </authorList>
    </citation>
    <scope>NUCLEOTIDE SEQUENCE</scope>
    <source>
        <strain evidence="3">CBS 133067</strain>
    </source>
</reference>
<gene>
    <name evidence="3" type="ORF">NA57DRAFT_61359</name>
</gene>
<evidence type="ECO:0000313" key="4">
    <source>
        <dbReference type="Proteomes" id="UP000799772"/>
    </source>
</evidence>
<organism evidence="3 4">
    <name type="scientific">Rhizodiscina lignyota</name>
    <dbReference type="NCBI Taxonomy" id="1504668"/>
    <lineage>
        <taxon>Eukaryota</taxon>
        <taxon>Fungi</taxon>
        <taxon>Dikarya</taxon>
        <taxon>Ascomycota</taxon>
        <taxon>Pezizomycotina</taxon>
        <taxon>Dothideomycetes</taxon>
        <taxon>Pleosporomycetidae</taxon>
        <taxon>Aulographales</taxon>
        <taxon>Rhizodiscinaceae</taxon>
        <taxon>Rhizodiscina</taxon>
    </lineage>
</organism>
<accession>A0A9P4M5A7</accession>
<name>A0A9P4M5A7_9PEZI</name>
<evidence type="ECO:0000313" key="3">
    <source>
        <dbReference type="EMBL" id="KAF2093654.1"/>
    </source>
</evidence>